<proteinExistence type="predicted"/>
<dbReference type="RefSeq" id="WP_047263215.1">
    <property type="nucleotide sequence ID" value="NZ_CP011542.1"/>
</dbReference>
<dbReference type="STRING" id="571915.CMUST_15420"/>
<dbReference type="PATRIC" id="fig|571915.4.peg.3311"/>
<gene>
    <name evidence="1" type="ORF">CMUST_15420</name>
</gene>
<dbReference type="Proteomes" id="UP000035199">
    <property type="component" value="Chromosome"/>
</dbReference>
<reference evidence="2" key="2">
    <citation type="submission" date="2015-05" db="EMBL/GenBank/DDBJ databases">
        <title>Complete genome sequence of Corynebacterium mustelae DSM 45274, isolated from various tissues of a male ferret with lethal sepsis.</title>
        <authorList>
            <person name="Ruckert C."/>
            <person name="Albersmeier A."/>
            <person name="Winkler A."/>
            <person name="Tauch A."/>
        </authorList>
    </citation>
    <scope>NUCLEOTIDE SEQUENCE [LARGE SCALE GENOMIC DNA]</scope>
    <source>
        <strain evidence="2">DSM 45274</strain>
    </source>
</reference>
<protein>
    <submittedName>
        <fullName evidence="1">Uncharacterized protein</fullName>
    </submittedName>
</protein>
<sequence>MDARLQRLTTEAIPLVHYNCARSVFWELCPSVQGTPRLDAAFEKEVWLATGLLEGDSGGFNLIHPRPTVAPIRAIATILYCNPAVAPGVVQLPSAPVSPDARLITSLHIDPVIADTGLETVMVDAVVMELVAAEVPAVEVFGLRSEAASRAASLTDESVARIVECAGSVGLIDVHFWESAGFMVVQDHPVLPRLRMELPPVRELLTELAAEELLNRIYA</sequence>
<organism evidence="1 2">
    <name type="scientific">Corynebacterium mustelae</name>
    <dbReference type="NCBI Taxonomy" id="571915"/>
    <lineage>
        <taxon>Bacteria</taxon>
        <taxon>Bacillati</taxon>
        <taxon>Actinomycetota</taxon>
        <taxon>Actinomycetes</taxon>
        <taxon>Mycobacteriales</taxon>
        <taxon>Corynebacteriaceae</taxon>
        <taxon>Corynebacterium</taxon>
    </lineage>
</organism>
<name>A0A0G3H694_9CORY</name>
<dbReference type="OrthoDB" id="5242876at2"/>
<evidence type="ECO:0000313" key="2">
    <source>
        <dbReference type="Proteomes" id="UP000035199"/>
    </source>
</evidence>
<keyword evidence="2" id="KW-1185">Reference proteome</keyword>
<dbReference type="AlphaFoldDB" id="A0A0G3H694"/>
<evidence type="ECO:0000313" key="1">
    <source>
        <dbReference type="EMBL" id="AKK07373.1"/>
    </source>
</evidence>
<accession>A0A0G3H694</accession>
<dbReference type="EMBL" id="CP011542">
    <property type="protein sequence ID" value="AKK07373.1"/>
    <property type="molecule type" value="Genomic_DNA"/>
</dbReference>
<reference evidence="1 2" key="1">
    <citation type="journal article" date="2015" name="Genome Announc.">
        <title>Complete Genome Sequence of the Type Strain Corynebacterium mustelae DSM 45274, Isolated from Various Tissues of a Male Ferret with Lethal Sepsis.</title>
        <authorList>
            <person name="Ruckert C."/>
            <person name="Eimer J."/>
            <person name="Winkler A."/>
            <person name="Tauch A."/>
        </authorList>
    </citation>
    <scope>NUCLEOTIDE SEQUENCE [LARGE SCALE GENOMIC DNA]</scope>
    <source>
        <strain evidence="1 2">DSM 45274</strain>
    </source>
</reference>
<dbReference type="KEGG" id="cmv:CMUST_15420"/>